<keyword evidence="1" id="KW-0472">Membrane</keyword>
<dbReference type="EMBL" id="JALLPB020000162">
    <property type="protein sequence ID" value="KAL3816171.1"/>
    <property type="molecule type" value="Genomic_DNA"/>
</dbReference>
<reference evidence="2 3" key="1">
    <citation type="submission" date="2024-10" db="EMBL/GenBank/DDBJ databases">
        <title>Updated reference genomes for cyclostephanoid diatoms.</title>
        <authorList>
            <person name="Roberts W.R."/>
            <person name="Alverson A.J."/>
        </authorList>
    </citation>
    <scope>NUCLEOTIDE SEQUENCE [LARGE SCALE GENOMIC DNA]</scope>
    <source>
        <strain evidence="2 3">AJA228-03</strain>
    </source>
</reference>
<protein>
    <submittedName>
        <fullName evidence="2">Uncharacterized protein</fullName>
    </submittedName>
</protein>
<dbReference type="AlphaFoldDB" id="A0ABD3RVD3"/>
<keyword evidence="3" id="KW-1185">Reference proteome</keyword>
<dbReference type="Proteomes" id="UP001530377">
    <property type="component" value="Unassembled WGS sequence"/>
</dbReference>
<comment type="caution">
    <text evidence="2">The sequence shown here is derived from an EMBL/GenBank/DDBJ whole genome shotgun (WGS) entry which is preliminary data.</text>
</comment>
<sequence length="61" mass="6473">MAPGDEESSSVTLCLIDAVAASVVAIILDPGNIVYIMAGITVFNSLLSAFKEYHIMKLPCE</sequence>
<feature type="transmembrane region" description="Helical" evidence="1">
    <location>
        <begin position="33"/>
        <end position="50"/>
    </location>
</feature>
<keyword evidence="1" id="KW-0812">Transmembrane</keyword>
<accession>A0ABD3RVD3</accession>
<evidence type="ECO:0000313" key="3">
    <source>
        <dbReference type="Proteomes" id="UP001530377"/>
    </source>
</evidence>
<evidence type="ECO:0000256" key="1">
    <source>
        <dbReference type="SAM" id="Phobius"/>
    </source>
</evidence>
<organism evidence="2 3">
    <name type="scientific">Cyclostephanos tholiformis</name>
    <dbReference type="NCBI Taxonomy" id="382380"/>
    <lineage>
        <taxon>Eukaryota</taxon>
        <taxon>Sar</taxon>
        <taxon>Stramenopiles</taxon>
        <taxon>Ochrophyta</taxon>
        <taxon>Bacillariophyta</taxon>
        <taxon>Coscinodiscophyceae</taxon>
        <taxon>Thalassiosirophycidae</taxon>
        <taxon>Stephanodiscales</taxon>
        <taxon>Stephanodiscaceae</taxon>
        <taxon>Cyclostephanos</taxon>
    </lineage>
</organism>
<keyword evidence="1" id="KW-1133">Transmembrane helix</keyword>
<gene>
    <name evidence="2" type="ORF">ACHAXA_005507</name>
</gene>
<proteinExistence type="predicted"/>
<name>A0ABD3RVD3_9STRA</name>
<evidence type="ECO:0000313" key="2">
    <source>
        <dbReference type="EMBL" id="KAL3816171.1"/>
    </source>
</evidence>